<name>A0A073J4C5_9RHOB</name>
<dbReference type="Pfam" id="PF04230">
    <property type="entry name" value="PS_pyruv_trans"/>
    <property type="match status" value="1"/>
</dbReference>
<organism evidence="2 3">
    <name type="scientific">Pseudosulfitobacter pseudonitzschiae</name>
    <dbReference type="NCBI Taxonomy" id="1402135"/>
    <lineage>
        <taxon>Bacteria</taxon>
        <taxon>Pseudomonadati</taxon>
        <taxon>Pseudomonadota</taxon>
        <taxon>Alphaproteobacteria</taxon>
        <taxon>Rhodobacterales</taxon>
        <taxon>Roseobacteraceae</taxon>
        <taxon>Pseudosulfitobacter</taxon>
    </lineage>
</organism>
<evidence type="ECO:0000313" key="3">
    <source>
        <dbReference type="Proteomes" id="UP000027746"/>
    </source>
</evidence>
<evidence type="ECO:0000259" key="1">
    <source>
        <dbReference type="Pfam" id="PF04230"/>
    </source>
</evidence>
<dbReference type="GeneID" id="68869999"/>
<dbReference type="InterPro" id="IPR007345">
    <property type="entry name" value="Polysacch_pyruvyl_Trfase"/>
</dbReference>
<dbReference type="OrthoDB" id="9803627at2"/>
<comment type="caution">
    <text evidence="2">The sequence shown here is derived from an EMBL/GenBank/DDBJ whole genome shotgun (WGS) entry which is preliminary data.</text>
</comment>
<feature type="domain" description="Polysaccharide pyruvyl transferase" evidence="1">
    <location>
        <begin position="120"/>
        <end position="195"/>
    </location>
</feature>
<keyword evidence="3" id="KW-1185">Reference proteome</keyword>
<sequence length="266" mass="27861">MTAGDPIALHWWKAVPNFGDAISAMVVAHVSGRPVTHAGAGKADLFAIGSIIQVARRAHQDARADGVKPWIWGSGMLAPVNRDFLPHVQIAAVRGPISAALLQIETDSFGDPGLLISEVVTDVPERSDRIGIVPHHTLVDAAAALAADLGYLLIDPRGDAAEVCRQIASCAHVFASSLHGLIVADAYGVPNTWVTPTGQGHLKYHDYAAGVGRSLIAPVAMGDIADFDRASAQPPQAYAHGIKRARAALKTTFPAPLRAAPHMASA</sequence>
<protein>
    <submittedName>
        <fullName evidence="2">Exosortase</fullName>
    </submittedName>
</protein>
<dbReference type="AlphaFoldDB" id="A0A073J4C5"/>
<reference evidence="2 3" key="1">
    <citation type="submission" date="2014-01" db="EMBL/GenBank/DDBJ databases">
        <title>Sulfitobacter sp. H3 (MCCC 1A00686) Genome Sequencing.</title>
        <authorList>
            <person name="Lai Q."/>
            <person name="Hong Z."/>
        </authorList>
    </citation>
    <scope>NUCLEOTIDE SEQUENCE [LARGE SCALE GENOMIC DNA]</scope>
    <source>
        <strain evidence="2 3">H3</strain>
    </source>
</reference>
<proteinExistence type="predicted"/>
<evidence type="ECO:0000313" key="2">
    <source>
        <dbReference type="EMBL" id="KEJ97468.1"/>
    </source>
</evidence>
<dbReference type="Proteomes" id="UP000027746">
    <property type="component" value="Unassembled WGS sequence"/>
</dbReference>
<gene>
    <name evidence="2" type="ORF">SUH3_00365</name>
</gene>
<dbReference type="EMBL" id="JAMD01000001">
    <property type="protein sequence ID" value="KEJ97468.1"/>
    <property type="molecule type" value="Genomic_DNA"/>
</dbReference>
<dbReference type="RefSeq" id="WP_037920301.1">
    <property type="nucleotide sequence ID" value="NZ_CP054599.1"/>
</dbReference>
<accession>A0A073J4C5</accession>